<reference evidence="1" key="1">
    <citation type="submission" date="2020-03" db="EMBL/GenBank/DDBJ databases">
        <authorList>
            <person name="Weist P."/>
        </authorList>
    </citation>
    <scope>NUCLEOTIDE SEQUENCE</scope>
</reference>
<evidence type="ECO:0000313" key="2">
    <source>
        <dbReference type="Proteomes" id="UP001153269"/>
    </source>
</evidence>
<dbReference type="Proteomes" id="UP001153269">
    <property type="component" value="Unassembled WGS sequence"/>
</dbReference>
<dbReference type="AlphaFoldDB" id="A0A9N7TR41"/>
<evidence type="ECO:0000313" key="1">
    <source>
        <dbReference type="EMBL" id="CAB1416768.1"/>
    </source>
</evidence>
<protein>
    <submittedName>
        <fullName evidence="1">Uncharacterized protein</fullName>
    </submittedName>
</protein>
<organism evidence="1 2">
    <name type="scientific">Pleuronectes platessa</name>
    <name type="common">European plaice</name>
    <dbReference type="NCBI Taxonomy" id="8262"/>
    <lineage>
        <taxon>Eukaryota</taxon>
        <taxon>Metazoa</taxon>
        <taxon>Chordata</taxon>
        <taxon>Craniata</taxon>
        <taxon>Vertebrata</taxon>
        <taxon>Euteleostomi</taxon>
        <taxon>Actinopterygii</taxon>
        <taxon>Neopterygii</taxon>
        <taxon>Teleostei</taxon>
        <taxon>Neoteleostei</taxon>
        <taxon>Acanthomorphata</taxon>
        <taxon>Carangaria</taxon>
        <taxon>Pleuronectiformes</taxon>
        <taxon>Pleuronectoidei</taxon>
        <taxon>Pleuronectidae</taxon>
        <taxon>Pleuronectes</taxon>
    </lineage>
</organism>
<accession>A0A9N7TR41</accession>
<proteinExistence type="predicted"/>
<keyword evidence="2" id="KW-1185">Reference proteome</keyword>
<sequence length="107" mass="11670">MAIGQRASHQFNVNVPLGPVGRLVCRLPLTTFSHPHLLLCAVQLALTFDPFTLTPDPWKHSHATPFCVHLPMDFHPGPGDATDALPEFERDSGVDCPNAILVSFVCT</sequence>
<dbReference type="EMBL" id="CADEAL010000225">
    <property type="protein sequence ID" value="CAB1416768.1"/>
    <property type="molecule type" value="Genomic_DNA"/>
</dbReference>
<comment type="caution">
    <text evidence="1">The sequence shown here is derived from an EMBL/GenBank/DDBJ whole genome shotgun (WGS) entry which is preliminary data.</text>
</comment>
<gene>
    <name evidence="1" type="ORF">PLEPLA_LOCUS4559</name>
</gene>
<name>A0A9N7TR41_PLEPL</name>